<keyword evidence="5" id="KW-0812">Transmembrane</keyword>
<dbReference type="PROSITE" id="PS51999">
    <property type="entry name" value="ZF_GRF"/>
    <property type="match status" value="1"/>
</dbReference>
<sequence>MNQHCLCGSWAVEKTSWTEYNPGRRFLTCVNGRCNFFKWTEPELDPRSKKIINKMIKAKEEYQEFYKEEMNAAKKEARNWKCFAFLLLLYVFRCYFASVGVDDNNA</sequence>
<evidence type="ECO:0000313" key="8">
    <source>
        <dbReference type="Proteomes" id="UP000077755"/>
    </source>
</evidence>
<name>A0AAF1B2U3_DAUCS</name>
<dbReference type="InterPro" id="IPR010666">
    <property type="entry name" value="Znf_GRF"/>
</dbReference>
<keyword evidence="8" id="KW-1185">Reference proteome</keyword>
<keyword evidence="5" id="KW-0472">Membrane</keyword>
<dbReference type="AlphaFoldDB" id="A0AAF1B2U3"/>
<gene>
    <name evidence="7" type="ORF">DCAR_0623460</name>
</gene>
<reference evidence="7" key="1">
    <citation type="journal article" date="2016" name="Nat. Genet.">
        <title>A high-quality carrot genome assembly provides new insights into carotenoid accumulation and asterid genome evolution.</title>
        <authorList>
            <person name="Iorizzo M."/>
            <person name="Ellison S."/>
            <person name="Senalik D."/>
            <person name="Zeng P."/>
            <person name="Satapoomin P."/>
            <person name="Huang J."/>
            <person name="Bowman M."/>
            <person name="Iovene M."/>
            <person name="Sanseverino W."/>
            <person name="Cavagnaro P."/>
            <person name="Yildiz M."/>
            <person name="Macko-Podgorni A."/>
            <person name="Moranska E."/>
            <person name="Grzebelus E."/>
            <person name="Grzebelus D."/>
            <person name="Ashrafi H."/>
            <person name="Zheng Z."/>
            <person name="Cheng S."/>
            <person name="Spooner D."/>
            <person name="Van Deynze A."/>
            <person name="Simon P."/>
        </authorList>
    </citation>
    <scope>NUCLEOTIDE SEQUENCE</scope>
    <source>
        <tissue evidence="7">Leaf</tissue>
    </source>
</reference>
<proteinExistence type="predicted"/>
<dbReference type="Proteomes" id="UP000077755">
    <property type="component" value="Chromosome 6"/>
</dbReference>
<evidence type="ECO:0000259" key="6">
    <source>
        <dbReference type="PROSITE" id="PS51999"/>
    </source>
</evidence>
<protein>
    <recommendedName>
        <fullName evidence="6">GRF-type domain-containing protein</fullName>
    </recommendedName>
</protein>
<keyword evidence="5" id="KW-1133">Transmembrane helix</keyword>
<evidence type="ECO:0000256" key="4">
    <source>
        <dbReference type="PROSITE-ProRule" id="PRU01343"/>
    </source>
</evidence>
<keyword evidence="1" id="KW-0479">Metal-binding</keyword>
<keyword evidence="2 4" id="KW-0863">Zinc-finger</keyword>
<evidence type="ECO:0000256" key="5">
    <source>
        <dbReference type="SAM" id="Phobius"/>
    </source>
</evidence>
<accession>A0AAF1B2U3</accession>
<feature type="domain" description="GRF-type" evidence="6">
    <location>
        <begin position="5"/>
        <end position="43"/>
    </location>
</feature>
<evidence type="ECO:0000256" key="2">
    <source>
        <dbReference type="ARBA" id="ARBA00022771"/>
    </source>
</evidence>
<evidence type="ECO:0000256" key="1">
    <source>
        <dbReference type="ARBA" id="ARBA00022723"/>
    </source>
</evidence>
<dbReference type="Pfam" id="PF06839">
    <property type="entry name" value="Zn_ribbon_GRF"/>
    <property type="match status" value="1"/>
</dbReference>
<organism evidence="7 8">
    <name type="scientific">Daucus carota subsp. sativus</name>
    <name type="common">Carrot</name>
    <dbReference type="NCBI Taxonomy" id="79200"/>
    <lineage>
        <taxon>Eukaryota</taxon>
        <taxon>Viridiplantae</taxon>
        <taxon>Streptophyta</taxon>
        <taxon>Embryophyta</taxon>
        <taxon>Tracheophyta</taxon>
        <taxon>Spermatophyta</taxon>
        <taxon>Magnoliopsida</taxon>
        <taxon>eudicotyledons</taxon>
        <taxon>Gunneridae</taxon>
        <taxon>Pentapetalae</taxon>
        <taxon>asterids</taxon>
        <taxon>campanulids</taxon>
        <taxon>Apiales</taxon>
        <taxon>Apiaceae</taxon>
        <taxon>Apioideae</taxon>
        <taxon>Scandiceae</taxon>
        <taxon>Daucinae</taxon>
        <taxon>Daucus</taxon>
        <taxon>Daucus sect. Daucus</taxon>
    </lineage>
</organism>
<reference evidence="7" key="2">
    <citation type="submission" date="2022-03" db="EMBL/GenBank/DDBJ databases">
        <title>Draft title - Genomic analysis of global carrot germplasm unveils the trajectory of domestication and the origin of high carotenoid orange carrot.</title>
        <authorList>
            <person name="Iorizzo M."/>
            <person name="Ellison S."/>
            <person name="Senalik D."/>
            <person name="Macko-Podgorni A."/>
            <person name="Grzebelus D."/>
            <person name="Bostan H."/>
            <person name="Rolling W."/>
            <person name="Curaba J."/>
            <person name="Simon P."/>
        </authorList>
    </citation>
    <scope>NUCLEOTIDE SEQUENCE</scope>
    <source>
        <tissue evidence="7">Leaf</tissue>
    </source>
</reference>
<keyword evidence="3" id="KW-0862">Zinc</keyword>
<dbReference type="EMBL" id="CP093348">
    <property type="protein sequence ID" value="WOH04055.1"/>
    <property type="molecule type" value="Genomic_DNA"/>
</dbReference>
<dbReference type="GO" id="GO:0008270">
    <property type="term" value="F:zinc ion binding"/>
    <property type="evidence" value="ECO:0007669"/>
    <property type="project" value="UniProtKB-KW"/>
</dbReference>
<evidence type="ECO:0000256" key="3">
    <source>
        <dbReference type="ARBA" id="ARBA00022833"/>
    </source>
</evidence>
<evidence type="ECO:0000313" key="7">
    <source>
        <dbReference type="EMBL" id="WOH04055.1"/>
    </source>
</evidence>
<feature type="transmembrane region" description="Helical" evidence="5">
    <location>
        <begin position="82"/>
        <end position="101"/>
    </location>
</feature>
<dbReference type="PANTHER" id="PTHR33248">
    <property type="entry name" value="ZINC ION-BINDING PROTEIN"/>
    <property type="match status" value="1"/>
</dbReference>